<dbReference type="HOGENOM" id="CLU_125904_0_0_0"/>
<sequence length="155" mass="18032">MQATNSIFIKAPPEKIMDLVGNVQRWQEYLPHYRYVRALGDDGSVRTFEMGASRSGIPVSWVAEFQAFPESHKLRFTHVGGITKGMYVEWRLMPSKGGTNVEIYHDLRLRWPPVFRQIGELVITKLFIEHIASRTLRRFKELAESSEERHSQNEN</sequence>
<dbReference type="SUPFAM" id="SSF55961">
    <property type="entry name" value="Bet v1-like"/>
    <property type="match status" value="1"/>
</dbReference>
<dbReference type="Proteomes" id="UP000000323">
    <property type="component" value="Chromosome 1"/>
</dbReference>
<keyword evidence="3" id="KW-1185">Reference proteome</keyword>
<reference evidence="3" key="1">
    <citation type="journal article" date="2010" name="Stand. Genomic Sci.">
        <title>Complete genome sequence of 'Thermobaculum terrenum' type strain (YNP1).</title>
        <authorList>
            <person name="Kiss H."/>
            <person name="Cleland D."/>
            <person name="Lapidus A."/>
            <person name="Lucas S."/>
            <person name="Glavina Del Rio T."/>
            <person name="Nolan M."/>
            <person name="Tice H."/>
            <person name="Han C."/>
            <person name="Goodwin L."/>
            <person name="Pitluck S."/>
            <person name="Liolios K."/>
            <person name="Ivanova N."/>
            <person name="Mavromatis K."/>
            <person name="Ovchinnikova G."/>
            <person name="Pati A."/>
            <person name="Chen A."/>
            <person name="Palaniappan K."/>
            <person name="Land M."/>
            <person name="Hauser L."/>
            <person name="Chang Y."/>
            <person name="Jeffries C."/>
            <person name="Lu M."/>
            <person name="Brettin T."/>
            <person name="Detter J."/>
            <person name="Goker M."/>
            <person name="Tindall B."/>
            <person name="Beck B."/>
            <person name="McDermott T."/>
            <person name="Woyke T."/>
            <person name="Bristow J."/>
            <person name="Eisen J."/>
            <person name="Markowitz V."/>
            <person name="Hugenholtz P."/>
            <person name="Kyrpides N."/>
            <person name="Klenk H."/>
            <person name="Cheng J."/>
        </authorList>
    </citation>
    <scope>NUCLEOTIDE SEQUENCE [LARGE SCALE GENOMIC DNA]</scope>
    <source>
        <strain evidence="3">ATCC BAA-798 / YNP1</strain>
    </source>
</reference>
<dbReference type="InterPro" id="IPR023393">
    <property type="entry name" value="START-like_dom_sf"/>
</dbReference>
<dbReference type="eggNOG" id="COG2867">
    <property type="taxonomic scope" value="Bacteria"/>
</dbReference>
<proteinExistence type="predicted"/>
<organism evidence="2 3">
    <name type="scientific">Thermobaculum terrenum (strain ATCC BAA-798 / CCMEE 7001 / YNP1)</name>
    <dbReference type="NCBI Taxonomy" id="525904"/>
    <lineage>
        <taxon>Bacteria</taxon>
        <taxon>Bacillati</taxon>
        <taxon>Chloroflexota</taxon>
        <taxon>Chloroflexia</taxon>
        <taxon>Candidatus Thermobaculales</taxon>
        <taxon>Candidatus Thermobaculaceae</taxon>
        <taxon>Thermobaculum</taxon>
    </lineage>
</organism>
<dbReference type="CDD" id="cd07812">
    <property type="entry name" value="SRPBCC"/>
    <property type="match status" value="1"/>
</dbReference>
<name>D1CDD9_THET1</name>
<evidence type="ECO:0000313" key="3">
    <source>
        <dbReference type="Proteomes" id="UP000000323"/>
    </source>
</evidence>
<dbReference type="STRING" id="525904.Tter_0022"/>
<evidence type="ECO:0000259" key="1">
    <source>
        <dbReference type="Pfam" id="PF03364"/>
    </source>
</evidence>
<dbReference type="InterPro" id="IPR005031">
    <property type="entry name" value="COQ10_START"/>
</dbReference>
<dbReference type="EMBL" id="CP001825">
    <property type="protein sequence ID" value="ACZ40945.1"/>
    <property type="molecule type" value="Genomic_DNA"/>
</dbReference>
<dbReference type="KEGG" id="ttr:Tter_0022"/>
<dbReference type="OrthoDB" id="3078511at2"/>
<gene>
    <name evidence="2" type="ordered locus">Tter_0022</name>
</gene>
<dbReference type="AlphaFoldDB" id="D1CDD9"/>
<accession>D1CDD9</accession>
<feature type="domain" description="Coenzyme Q-binding protein COQ10 START" evidence="1">
    <location>
        <begin position="9"/>
        <end position="110"/>
    </location>
</feature>
<dbReference type="Gene3D" id="3.30.530.20">
    <property type="match status" value="1"/>
</dbReference>
<dbReference type="RefSeq" id="WP_012873980.1">
    <property type="nucleotide sequence ID" value="NC_013525.1"/>
</dbReference>
<dbReference type="Pfam" id="PF03364">
    <property type="entry name" value="Polyketide_cyc"/>
    <property type="match status" value="1"/>
</dbReference>
<evidence type="ECO:0000313" key="2">
    <source>
        <dbReference type="EMBL" id="ACZ40945.1"/>
    </source>
</evidence>
<protein>
    <submittedName>
        <fullName evidence="2">Cyclase/dehydrase</fullName>
    </submittedName>
</protein>